<organism evidence="1 2">
    <name type="scientific">Dreissena polymorpha</name>
    <name type="common">Zebra mussel</name>
    <name type="synonym">Mytilus polymorpha</name>
    <dbReference type="NCBI Taxonomy" id="45954"/>
    <lineage>
        <taxon>Eukaryota</taxon>
        <taxon>Metazoa</taxon>
        <taxon>Spiralia</taxon>
        <taxon>Lophotrochozoa</taxon>
        <taxon>Mollusca</taxon>
        <taxon>Bivalvia</taxon>
        <taxon>Autobranchia</taxon>
        <taxon>Heteroconchia</taxon>
        <taxon>Euheterodonta</taxon>
        <taxon>Imparidentia</taxon>
        <taxon>Neoheterodontei</taxon>
        <taxon>Myida</taxon>
        <taxon>Dreissenoidea</taxon>
        <taxon>Dreissenidae</taxon>
        <taxon>Dreissena</taxon>
    </lineage>
</organism>
<comment type="caution">
    <text evidence="1">The sequence shown here is derived from an EMBL/GenBank/DDBJ whole genome shotgun (WGS) entry which is preliminary data.</text>
</comment>
<reference evidence="1" key="1">
    <citation type="journal article" date="2019" name="bioRxiv">
        <title>The Genome of the Zebra Mussel, Dreissena polymorpha: A Resource for Invasive Species Research.</title>
        <authorList>
            <person name="McCartney M.A."/>
            <person name="Auch B."/>
            <person name="Kono T."/>
            <person name="Mallez S."/>
            <person name="Zhang Y."/>
            <person name="Obille A."/>
            <person name="Becker A."/>
            <person name="Abrahante J.E."/>
            <person name="Garbe J."/>
            <person name="Badalamenti J.P."/>
            <person name="Herman A."/>
            <person name="Mangelson H."/>
            <person name="Liachko I."/>
            <person name="Sullivan S."/>
            <person name="Sone E.D."/>
            <person name="Koren S."/>
            <person name="Silverstein K.A.T."/>
            <person name="Beckman K.B."/>
            <person name="Gohl D.M."/>
        </authorList>
    </citation>
    <scope>NUCLEOTIDE SEQUENCE</scope>
    <source>
        <strain evidence="1">Duluth1</strain>
        <tissue evidence="1">Whole animal</tissue>
    </source>
</reference>
<dbReference type="AlphaFoldDB" id="A0A9D4DLG0"/>
<reference evidence="1" key="2">
    <citation type="submission" date="2020-11" db="EMBL/GenBank/DDBJ databases">
        <authorList>
            <person name="McCartney M.A."/>
            <person name="Auch B."/>
            <person name="Kono T."/>
            <person name="Mallez S."/>
            <person name="Becker A."/>
            <person name="Gohl D.M."/>
            <person name="Silverstein K.A.T."/>
            <person name="Koren S."/>
            <person name="Bechman K.B."/>
            <person name="Herman A."/>
            <person name="Abrahante J.E."/>
            <person name="Garbe J."/>
        </authorList>
    </citation>
    <scope>NUCLEOTIDE SEQUENCE</scope>
    <source>
        <strain evidence="1">Duluth1</strain>
        <tissue evidence="1">Whole animal</tissue>
    </source>
</reference>
<keyword evidence="2" id="KW-1185">Reference proteome</keyword>
<dbReference type="EMBL" id="JAIWYP010000010">
    <property type="protein sequence ID" value="KAH3750217.1"/>
    <property type="molecule type" value="Genomic_DNA"/>
</dbReference>
<sequence length="58" mass="6406">MDGPMSGLNPDDVEQEVGNFWRGLYKLEKAFESVPAAKKIAGKVGMSLYSLRLVLFAM</sequence>
<dbReference type="Proteomes" id="UP000828390">
    <property type="component" value="Unassembled WGS sequence"/>
</dbReference>
<proteinExistence type="predicted"/>
<name>A0A9D4DLG0_DREPO</name>
<evidence type="ECO:0000313" key="1">
    <source>
        <dbReference type="EMBL" id="KAH3750217.1"/>
    </source>
</evidence>
<gene>
    <name evidence="1" type="ORF">DPMN_184736</name>
</gene>
<evidence type="ECO:0000313" key="2">
    <source>
        <dbReference type="Proteomes" id="UP000828390"/>
    </source>
</evidence>
<protein>
    <submittedName>
        <fullName evidence="1">Uncharacterized protein</fullName>
    </submittedName>
</protein>
<accession>A0A9D4DLG0</accession>